<dbReference type="EMBL" id="CP012672">
    <property type="protein sequence ID" value="AUX31583.1"/>
    <property type="molecule type" value="Genomic_DNA"/>
</dbReference>
<gene>
    <name evidence="1" type="ORF">SOCE836_037140</name>
</gene>
<dbReference type="Proteomes" id="UP000295497">
    <property type="component" value="Chromosome"/>
</dbReference>
<protein>
    <submittedName>
        <fullName evidence="1">Uncharacterized protein</fullName>
    </submittedName>
</protein>
<evidence type="ECO:0000313" key="2">
    <source>
        <dbReference type="Proteomes" id="UP000295497"/>
    </source>
</evidence>
<dbReference type="SUPFAM" id="SSF51445">
    <property type="entry name" value="(Trans)glycosidases"/>
    <property type="match status" value="1"/>
</dbReference>
<accession>A0A4P2QQ00</accession>
<organism evidence="1 2">
    <name type="scientific">Sorangium cellulosum</name>
    <name type="common">Polyangium cellulosum</name>
    <dbReference type="NCBI Taxonomy" id="56"/>
    <lineage>
        <taxon>Bacteria</taxon>
        <taxon>Pseudomonadati</taxon>
        <taxon>Myxococcota</taxon>
        <taxon>Polyangia</taxon>
        <taxon>Polyangiales</taxon>
        <taxon>Polyangiaceae</taxon>
        <taxon>Sorangium</taxon>
    </lineage>
</organism>
<reference evidence="1 2" key="1">
    <citation type="submission" date="2015-09" db="EMBL/GenBank/DDBJ databases">
        <title>Sorangium comparison.</title>
        <authorList>
            <person name="Zaburannyi N."/>
            <person name="Bunk B."/>
            <person name="Overmann J."/>
            <person name="Mueller R."/>
        </authorList>
    </citation>
    <scope>NUCLEOTIDE SEQUENCE [LARGE SCALE GENOMIC DNA]</scope>
    <source>
        <strain evidence="1 2">So ce836</strain>
    </source>
</reference>
<evidence type="ECO:0000313" key="1">
    <source>
        <dbReference type="EMBL" id="AUX31583.1"/>
    </source>
</evidence>
<dbReference type="Gene3D" id="3.20.20.80">
    <property type="entry name" value="Glycosidases"/>
    <property type="match status" value="1"/>
</dbReference>
<dbReference type="InterPro" id="IPR017853">
    <property type="entry name" value="GH"/>
</dbReference>
<dbReference type="AlphaFoldDB" id="A0A4P2QQ00"/>
<name>A0A4P2QQ00_SORCE</name>
<proteinExistence type="predicted"/>
<sequence>MLSDHCGIDPRFGTLDEFDALVRDARGTDLEIILESVLLPGDAPPQRGMYWMPAAAPSDAAAAAPTRSSVVTRSVPSISSVTRSSTPWASSSRALTRSMPPFWWASFRKRASVSASMVLSSCASILRRRSPRRPPPRGAACTLWITARRSRFTASLIGTPSTACATRPPRAPTSA</sequence>